<dbReference type="EMBL" id="MCGO01000050">
    <property type="protein sequence ID" value="ORY37458.1"/>
    <property type="molecule type" value="Genomic_DNA"/>
</dbReference>
<dbReference type="AlphaFoldDB" id="A0A1Y2BRS2"/>
<evidence type="ECO:0000313" key="1">
    <source>
        <dbReference type="EMBL" id="ORY37458.1"/>
    </source>
</evidence>
<reference evidence="1 2" key="1">
    <citation type="submission" date="2016-07" db="EMBL/GenBank/DDBJ databases">
        <title>Pervasive Adenine N6-methylation of Active Genes in Fungi.</title>
        <authorList>
            <consortium name="DOE Joint Genome Institute"/>
            <person name="Mondo S.J."/>
            <person name="Dannebaum R.O."/>
            <person name="Kuo R.C."/>
            <person name="Labutti K."/>
            <person name="Haridas S."/>
            <person name="Kuo A."/>
            <person name="Salamov A."/>
            <person name="Ahrendt S.R."/>
            <person name="Lipzen A."/>
            <person name="Sullivan W."/>
            <person name="Andreopoulos W.B."/>
            <person name="Clum A."/>
            <person name="Lindquist E."/>
            <person name="Daum C."/>
            <person name="Ramamoorthy G.K."/>
            <person name="Gryganskyi A."/>
            <person name="Culley D."/>
            <person name="Magnuson J.K."/>
            <person name="James T.Y."/>
            <person name="O'Malley M.A."/>
            <person name="Stajich J.E."/>
            <person name="Spatafora J.W."/>
            <person name="Visel A."/>
            <person name="Grigoriev I.V."/>
        </authorList>
    </citation>
    <scope>NUCLEOTIDE SEQUENCE [LARGE SCALE GENOMIC DNA]</scope>
    <source>
        <strain evidence="1 2">JEL800</strain>
    </source>
</reference>
<organism evidence="1 2">
    <name type="scientific">Rhizoclosmatium globosum</name>
    <dbReference type="NCBI Taxonomy" id="329046"/>
    <lineage>
        <taxon>Eukaryota</taxon>
        <taxon>Fungi</taxon>
        <taxon>Fungi incertae sedis</taxon>
        <taxon>Chytridiomycota</taxon>
        <taxon>Chytridiomycota incertae sedis</taxon>
        <taxon>Chytridiomycetes</taxon>
        <taxon>Chytridiales</taxon>
        <taxon>Chytriomycetaceae</taxon>
        <taxon>Rhizoclosmatium</taxon>
    </lineage>
</organism>
<sequence length="72" mass="7946">MPFGQLVATPPQTPVILDQPQVTMPVVKSATTTKAPVSQQIPQPCASRTRTLDLYSKHTTNSFDNGNKMWTF</sequence>
<dbReference type="Proteomes" id="UP000193642">
    <property type="component" value="Unassembled WGS sequence"/>
</dbReference>
<keyword evidence="2" id="KW-1185">Reference proteome</keyword>
<dbReference type="OrthoDB" id="1716625at2759"/>
<gene>
    <name evidence="1" type="ORF">BCR33DRAFT_721507</name>
</gene>
<comment type="caution">
    <text evidence="1">The sequence shown here is derived from an EMBL/GenBank/DDBJ whole genome shotgun (WGS) entry which is preliminary data.</text>
</comment>
<accession>A0A1Y2BRS2</accession>
<name>A0A1Y2BRS2_9FUNG</name>
<evidence type="ECO:0000313" key="2">
    <source>
        <dbReference type="Proteomes" id="UP000193642"/>
    </source>
</evidence>
<protein>
    <submittedName>
        <fullName evidence="1">Uncharacterized protein</fullName>
    </submittedName>
</protein>
<proteinExistence type="predicted"/>